<evidence type="ECO:0000313" key="5">
    <source>
        <dbReference type="EMBL" id="KAJ4977127.1"/>
    </source>
</evidence>
<proteinExistence type="predicted"/>
<evidence type="ECO:0000256" key="2">
    <source>
        <dbReference type="SAM" id="MobiDB-lite"/>
    </source>
</evidence>
<reference evidence="5" key="1">
    <citation type="journal article" date="2023" name="Plant J.">
        <title>The genome of the king protea, Protea cynaroides.</title>
        <authorList>
            <person name="Chang J."/>
            <person name="Duong T.A."/>
            <person name="Schoeman C."/>
            <person name="Ma X."/>
            <person name="Roodt D."/>
            <person name="Barker N."/>
            <person name="Li Z."/>
            <person name="Van de Peer Y."/>
            <person name="Mizrachi E."/>
        </authorList>
    </citation>
    <scope>NUCLEOTIDE SEQUENCE</scope>
    <source>
        <tissue evidence="5">Young leaves</tissue>
    </source>
</reference>
<evidence type="ECO:0000259" key="3">
    <source>
        <dbReference type="Pfam" id="PF10373"/>
    </source>
</evidence>
<dbReference type="Proteomes" id="UP001141806">
    <property type="component" value="Unassembled WGS sequence"/>
</dbReference>
<feature type="region of interest" description="Disordered" evidence="2">
    <location>
        <begin position="579"/>
        <end position="601"/>
    </location>
</feature>
<dbReference type="GO" id="GO:0000184">
    <property type="term" value="P:nuclear-transcribed mRNA catabolic process, nonsense-mediated decay"/>
    <property type="evidence" value="ECO:0007669"/>
    <property type="project" value="TreeGrafter"/>
</dbReference>
<dbReference type="InterPro" id="IPR018834">
    <property type="entry name" value="DNA/RNA-bd_Est1-type"/>
</dbReference>
<dbReference type="FunFam" id="1.25.40.10:FF:000225">
    <property type="entry name" value="Protein SMG7"/>
    <property type="match status" value="1"/>
</dbReference>
<comment type="caution">
    <text evidence="5">The sequence shown here is derived from an EMBL/GenBank/DDBJ whole genome shotgun (WGS) entry which is preliminary data.</text>
</comment>
<dbReference type="PANTHER" id="PTHR15696">
    <property type="entry name" value="SMG-7 SUPPRESSOR WITH MORPHOLOGICAL EFFECT ON GENITALIA PROTEIN 7"/>
    <property type="match status" value="1"/>
</dbReference>
<name>A0A9Q0QZ49_9MAGN</name>
<dbReference type="GO" id="GO:0070034">
    <property type="term" value="F:telomerase RNA binding"/>
    <property type="evidence" value="ECO:0007669"/>
    <property type="project" value="TreeGrafter"/>
</dbReference>
<evidence type="ECO:0000313" key="6">
    <source>
        <dbReference type="Proteomes" id="UP001141806"/>
    </source>
</evidence>
<feature type="compositionally biased region" description="Polar residues" evidence="2">
    <location>
        <begin position="280"/>
        <end position="295"/>
    </location>
</feature>
<protein>
    <submittedName>
        <fullName evidence="5">Uncharacterized protein</fullName>
    </submittedName>
</protein>
<dbReference type="PANTHER" id="PTHR15696:SF0">
    <property type="entry name" value="TELOMERASE-BINDING PROTEIN EST1A"/>
    <property type="match status" value="1"/>
</dbReference>
<organism evidence="5 6">
    <name type="scientific">Protea cynaroides</name>
    <dbReference type="NCBI Taxonomy" id="273540"/>
    <lineage>
        <taxon>Eukaryota</taxon>
        <taxon>Viridiplantae</taxon>
        <taxon>Streptophyta</taxon>
        <taxon>Embryophyta</taxon>
        <taxon>Tracheophyta</taxon>
        <taxon>Spermatophyta</taxon>
        <taxon>Magnoliopsida</taxon>
        <taxon>Proteales</taxon>
        <taxon>Proteaceae</taxon>
        <taxon>Protea</taxon>
    </lineage>
</organism>
<dbReference type="InterPro" id="IPR011990">
    <property type="entry name" value="TPR-like_helical_dom_sf"/>
</dbReference>
<dbReference type="Pfam" id="PF10374">
    <property type="entry name" value="EST1"/>
    <property type="match status" value="1"/>
</dbReference>
<dbReference type="InterPro" id="IPR045153">
    <property type="entry name" value="Est1/Ebs1-like"/>
</dbReference>
<accession>A0A9Q0QZ49</accession>
<evidence type="ECO:0000259" key="4">
    <source>
        <dbReference type="Pfam" id="PF10374"/>
    </source>
</evidence>
<gene>
    <name evidence="5" type="ORF">NE237_002233</name>
</gene>
<sequence>METDATDPLDDHSHTRSFLVEALNAEKKLWIQIQSKGMLQKDVQELYRKTRSYYEKIILSDHELAELQDIEYSLWRLHYKCIDEFRHRIRQTSANAENKNQLMPQILIAVQHNNDNLVEGFRSFLSEASEFYQELIIKIRRNYVLPEELLLFKDECFSNSMESTVMRRCQFSCHRCLIYLGDLARYRELYANPATEKCNWSVAATHYLNASMIWPDSGNPHNQLAVLATYIGDEFLALYHCIRSLAVKNPFPDAWDNLNLLFEKNRSSILPSLSTEATFDFNTPSERSTEQTKTQSSDSSSASNMCKIAEDVGSEDTSLWPLIVRMISNFYTKPSLEEFSCTFGSTIRELDILLSLNDLRLTTALESYQHMDASRTGPFRALQLVSILIFTIHTLSESPIPQMLKHVDDIQRHVLLQLAMVSTFICMGRIANRCIMTNYASCSPLLPALLVFVEWLPNMVGMVEMYEAGEKYANAIMYFFSAFVDTLNKFDHEGVENESLVSIALWEDHELQGFAPIDHAHTALKFSTKERHNFDDDGHECQIRIHRICLAAMKLTNRSSGSQKWIFYEEEGRRFCTTESEKLPGMRQSSGVEPRSDPNVKELQQPQQHLELKHGTPLHRATNETAVQNSEGDGSNLDVHGNTPVEDEEVILFKPIKRYNSVPLNFLGARSCDTVPSVQCLRRGLSSAQNHYGSEVSSSLPNIVSSSCNMTYGQKETLIEDSFKCTFSETCIAAGPPSLSAWVLDRENLGIAEKKGTNDMGIYGLGCSDDVASARLTHLSISGTAITQQDIRATSPTSVSKNMYAHISEGDFGIAPGYASATTCYSLFPYSAPLPSAPLLPDDATWFHDDSTNYAEFNDSGNMKVPNFLSAQVNSHSNWAGIQGPSIMGLGVGVADHTYGYIPVASRMDSTLQLHQYRGNINFDRNSDNIGPNHYYTPTSLGNFHDHDISKLGHYDQWRSPVAASSGKYLGGSPLYPGLSPVHGGEEQVRDKLSHGYQRPVPYGYDTAVDLRSEPRLLLQYLKEREWHMKGSPN</sequence>
<evidence type="ECO:0000256" key="1">
    <source>
        <dbReference type="ARBA" id="ARBA00022737"/>
    </source>
</evidence>
<feature type="domain" description="DNA/RNA-binding" evidence="3">
    <location>
        <begin position="203"/>
        <end position="520"/>
    </location>
</feature>
<dbReference type="SUPFAM" id="SSF48452">
    <property type="entry name" value="TPR-like"/>
    <property type="match status" value="1"/>
</dbReference>
<dbReference type="Pfam" id="PF10373">
    <property type="entry name" value="EST1_DNA_bind"/>
    <property type="match status" value="1"/>
</dbReference>
<feature type="region of interest" description="Disordered" evidence="2">
    <location>
        <begin position="280"/>
        <end position="302"/>
    </location>
</feature>
<dbReference type="OrthoDB" id="69928at2759"/>
<keyword evidence="6" id="KW-1185">Reference proteome</keyword>
<dbReference type="GO" id="GO:0005697">
    <property type="term" value="C:telomerase holoenzyme complex"/>
    <property type="evidence" value="ECO:0007669"/>
    <property type="project" value="TreeGrafter"/>
</dbReference>
<dbReference type="GO" id="GO:0042162">
    <property type="term" value="F:telomeric DNA binding"/>
    <property type="evidence" value="ECO:0007669"/>
    <property type="project" value="TreeGrafter"/>
</dbReference>
<dbReference type="EMBL" id="JAMYWD010000003">
    <property type="protein sequence ID" value="KAJ4977127.1"/>
    <property type="molecule type" value="Genomic_DNA"/>
</dbReference>
<dbReference type="InterPro" id="IPR019458">
    <property type="entry name" value="Est1-like_N"/>
</dbReference>
<keyword evidence="1" id="KW-0677">Repeat</keyword>
<dbReference type="Gene3D" id="1.25.40.10">
    <property type="entry name" value="Tetratricopeptide repeat domain"/>
    <property type="match status" value="1"/>
</dbReference>
<dbReference type="AlphaFoldDB" id="A0A9Q0QZ49"/>
<feature type="domain" description="Telomerase activating protein Est1-like N-terminal" evidence="4">
    <location>
        <begin position="70"/>
        <end position="190"/>
    </location>
</feature>